<proteinExistence type="predicted"/>
<dbReference type="AlphaFoldDB" id="X1TW19"/>
<name>X1TW19_9ZZZZ</name>
<feature type="non-terminal residue" evidence="1">
    <location>
        <position position="1"/>
    </location>
</feature>
<sequence length="171" mass="18299">QIFYQRQINDLLKEQKERVDTVLYGWKEYQKILASMEGGAGGVVGFEFGGIVRKLQEGYQRGGGIDNVLIRATAGEYLISKPMTDFIKRTGIVTGGLVKAIASGRPTPTPGMQRGGIVGLGAAQEIKYNVGPIYVAGDGDVGKIKSAIKQALDESNLQILRSGSEVIPGVD</sequence>
<protein>
    <submittedName>
        <fullName evidence="1">Uncharacterized protein</fullName>
    </submittedName>
</protein>
<evidence type="ECO:0000313" key="1">
    <source>
        <dbReference type="EMBL" id="GAI95561.1"/>
    </source>
</evidence>
<dbReference type="EMBL" id="BARW01015507">
    <property type="protein sequence ID" value="GAI95561.1"/>
    <property type="molecule type" value="Genomic_DNA"/>
</dbReference>
<comment type="caution">
    <text evidence="1">The sequence shown here is derived from an EMBL/GenBank/DDBJ whole genome shotgun (WGS) entry which is preliminary data.</text>
</comment>
<accession>X1TW19</accession>
<gene>
    <name evidence="1" type="ORF">S12H4_27197</name>
</gene>
<reference evidence="1" key="1">
    <citation type="journal article" date="2014" name="Front. Microbiol.">
        <title>High frequency of phylogenetically diverse reductive dehalogenase-homologous genes in deep subseafloor sedimentary metagenomes.</title>
        <authorList>
            <person name="Kawai M."/>
            <person name="Futagami T."/>
            <person name="Toyoda A."/>
            <person name="Takaki Y."/>
            <person name="Nishi S."/>
            <person name="Hori S."/>
            <person name="Arai W."/>
            <person name="Tsubouchi T."/>
            <person name="Morono Y."/>
            <person name="Uchiyama I."/>
            <person name="Ito T."/>
            <person name="Fujiyama A."/>
            <person name="Inagaki F."/>
            <person name="Takami H."/>
        </authorList>
    </citation>
    <scope>NUCLEOTIDE SEQUENCE</scope>
    <source>
        <strain evidence="1">Expedition CK06-06</strain>
    </source>
</reference>
<organism evidence="1">
    <name type="scientific">marine sediment metagenome</name>
    <dbReference type="NCBI Taxonomy" id="412755"/>
    <lineage>
        <taxon>unclassified sequences</taxon>
        <taxon>metagenomes</taxon>
        <taxon>ecological metagenomes</taxon>
    </lineage>
</organism>